<reference evidence="3 5" key="3">
    <citation type="submission" date="2020-04" db="EMBL/GenBank/DDBJ databases">
        <title>Ralstonia insidiosa genome sequencing and assembly.</title>
        <authorList>
            <person name="Martins R.C.R."/>
            <person name="Perdigao-Neto L.V."/>
            <person name="Levin A.S.S."/>
            <person name="Costa S.F."/>
        </authorList>
    </citation>
    <scope>NUCLEOTIDE SEQUENCE [LARGE SCALE GENOMIC DNA]</scope>
    <source>
        <strain evidence="3 5">5047</strain>
    </source>
</reference>
<dbReference type="RefSeq" id="WP_049285958.1">
    <property type="nucleotide sequence ID" value="NZ_CP016022.1"/>
</dbReference>
<keyword evidence="4" id="KW-1185">Reference proteome</keyword>
<evidence type="ECO:0000259" key="1">
    <source>
        <dbReference type="PROSITE" id="PS51352"/>
    </source>
</evidence>
<evidence type="ECO:0000313" key="3">
    <source>
        <dbReference type="EMBL" id="NMV40871.1"/>
    </source>
</evidence>
<dbReference type="AlphaFoldDB" id="A0A192A1V7"/>
<dbReference type="EMBL" id="CP016022">
    <property type="protein sequence ID" value="ANJ74256.1"/>
    <property type="molecule type" value="Genomic_DNA"/>
</dbReference>
<dbReference type="STRING" id="190721.ACS15_3826"/>
<sequence length="129" mass="14191">MPLLSPDTDATMLHTRVRMGQLLVACLCAEWCGTCRSYRTTFAELAARHPECCFVWVDVEDHADALGDFDVENFPTLLIQRMDDAGDVLFFGPVLPHAGVVEGMLSRDLRAAPTVTAAPDLRGWLLQSA</sequence>
<dbReference type="PROSITE" id="PS51352">
    <property type="entry name" value="THIOREDOXIN_2"/>
    <property type="match status" value="1"/>
</dbReference>
<accession>A0A192A1V7</accession>
<evidence type="ECO:0000313" key="4">
    <source>
        <dbReference type="Proteomes" id="UP000078572"/>
    </source>
</evidence>
<dbReference type="SUPFAM" id="SSF52833">
    <property type="entry name" value="Thioredoxin-like"/>
    <property type="match status" value="1"/>
</dbReference>
<evidence type="ECO:0000313" key="5">
    <source>
        <dbReference type="Proteomes" id="UP000575469"/>
    </source>
</evidence>
<dbReference type="OrthoDB" id="8521206at2"/>
<dbReference type="EMBL" id="JABBZM010000026">
    <property type="protein sequence ID" value="NMV40871.1"/>
    <property type="molecule type" value="Genomic_DNA"/>
</dbReference>
<reference evidence="4" key="1">
    <citation type="submission" date="2016-06" db="EMBL/GenBank/DDBJ databases">
        <authorList>
            <person name="Xu Y."/>
            <person name="Nagy A."/>
            <person name="Yan X."/>
            <person name="Kim S.W."/>
            <person name="Haley B."/>
            <person name="Liu N.T."/>
            <person name="Nou X."/>
        </authorList>
    </citation>
    <scope>NUCLEOTIDE SEQUENCE [LARGE SCALE GENOMIC DNA]</scope>
    <source>
        <strain evidence="4">ATCC 49129</strain>
    </source>
</reference>
<feature type="domain" description="Thioredoxin" evidence="1">
    <location>
        <begin position="1"/>
        <end position="129"/>
    </location>
</feature>
<dbReference type="Proteomes" id="UP000575469">
    <property type="component" value="Unassembled WGS sequence"/>
</dbReference>
<dbReference type="Pfam" id="PF00085">
    <property type="entry name" value="Thioredoxin"/>
    <property type="match status" value="1"/>
</dbReference>
<dbReference type="InterPro" id="IPR036249">
    <property type="entry name" value="Thioredoxin-like_sf"/>
</dbReference>
<proteinExistence type="predicted"/>
<dbReference type="Gene3D" id="3.40.30.10">
    <property type="entry name" value="Glutaredoxin"/>
    <property type="match status" value="1"/>
</dbReference>
<dbReference type="Proteomes" id="UP000078572">
    <property type="component" value="Chromosome 1"/>
</dbReference>
<reference evidence="2" key="2">
    <citation type="submission" date="2016-06" db="EMBL/GenBank/DDBJ databases">
        <authorList>
            <person name="Kjaerup R.B."/>
            <person name="Dalgaard T.S."/>
            <person name="Juul-Madsen H.R."/>
        </authorList>
    </citation>
    <scope>NUCLEOTIDE SEQUENCE [LARGE SCALE GENOMIC DNA]</scope>
    <source>
        <strain evidence="2">ATCC 49129</strain>
    </source>
</reference>
<organism evidence="2 4">
    <name type="scientific">Ralstonia insidiosa</name>
    <dbReference type="NCBI Taxonomy" id="190721"/>
    <lineage>
        <taxon>Bacteria</taxon>
        <taxon>Pseudomonadati</taxon>
        <taxon>Pseudomonadota</taxon>
        <taxon>Betaproteobacteria</taxon>
        <taxon>Burkholderiales</taxon>
        <taxon>Burkholderiaceae</taxon>
        <taxon>Ralstonia</taxon>
    </lineage>
</organism>
<gene>
    <name evidence="2" type="ORF">A9Y76_18145</name>
    <name evidence="3" type="ORF">HGR00_23435</name>
</gene>
<name>A0A192A1V7_9RALS</name>
<dbReference type="CDD" id="cd02947">
    <property type="entry name" value="TRX_family"/>
    <property type="match status" value="1"/>
</dbReference>
<evidence type="ECO:0000313" key="2">
    <source>
        <dbReference type="EMBL" id="ANJ74256.1"/>
    </source>
</evidence>
<dbReference type="GeneID" id="61527950"/>
<protein>
    <submittedName>
        <fullName evidence="2">Thiol reductase thioredoxin</fullName>
    </submittedName>
    <submittedName>
        <fullName evidence="3">Thioredoxin family protein</fullName>
    </submittedName>
</protein>
<dbReference type="InterPro" id="IPR013766">
    <property type="entry name" value="Thioredoxin_domain"/>
</dbReference>